<protein>
    <recommendedName>
        <fullName evidence="2">Reverse transcriptase Ty1/copia-type domain-containing protein</fullName>
    </recommendedName>
</protein>
<evidence type="ECO:0000313" key="4">
    <source>
        <dbReference type="Proteomes" id="UP000054988"/>
    </source>
</evidence>
<evidence type="ECO:0000256" key="1">
    <source>
        <dbReference type="SAM" id="MobiDB-lite"/>
    </source>
</evidence>
<feature type="compositionally biased region" description="Basic and acidic residues" evidence="1">
    <location>
        <begin position="230"/>
        <end position="239"/>
    </location>
</feature>
<name>A0A0W0GCT5_MONRR</name>
<proteinExistence type="predicted"/>
<evidence type="ECO:0000259" key="2">
    <source>
        <dbReference type="Pfam" id="PF07727"/>
    </source>
</evidence>
<dbReference type="EMBL" id="LATX01000383">
    <property type="protein sequence ID" value="KTB46373.1"/>
    <property type="molecule type" value="Genomic_DNA"/>
</dbReference>
<organism evidence="3 4">
    <name type="scientific">Moniliophthora roreri</name>
    <name type="common">Frosty pod rot fungus</name>
    <name type="synonym">Monilia roreri</name>
    <dbReference type="NCBI Taxonomy" id="221103"/>
    <lineage>
        <taxon>Eukaryota</taxon>
        <taxon>Fungi</taxon>
        <taxon>Dikarya</taxon>
        <taxon>Basidiomycota</taxon>
        <taxon>Agaricomycotina</taxon>
        <taxon>Agaricomycetes</taxon>
        <taxon>Agaricomycetidae</taxon>
        <taxon>Agaricales</taxon>
        <taxon>Marasmiineae</taxon>
        <taxon>Marasmiaceae</taxon>
        <taxon>Moniliophthora</taxon>
    </lineage>
</organism>
<dbReference type="AlphaFoldDB" id="A0A0W0GCT5"/>
<dbReference type="InterPro" id="IPR013103">
    <property type="entry name" value="RVT_2"/>
</dbReference>
<feature type="region of interest" description="Disordered" evidence="1">
    <location>
        <begin position="294"/>
        <end position="358"/>
    </location>
</feature>
<feature type="domain" description="Reverse transcriptase Ty1/copia-type" evidence="2">
    <location>
        <begin position="424"/>
        <end position="577"/>
    </location>
</feature>
<dbReference type="Pfam" id="PF14223">
    <property type="entry name" value="Retrotran_gag_2"/>
    <property type="match status" value="1"/>
</dbReference>
<evidence type="ECO:0000313" key="3">
    <source>
        <dbReference type="EMBL" id="KTB46373.1"/>
    </source>
</evidence>
<comment type="caution">
    <text evidence="3">The sequence shown here is derived from an EMBL/GenBank/DDBJ whole genome shotgun (WGS) entry which is preliminary data.</text>
</comment>
<dbReference type="Proteomes" id="UP000054988">
    <property type="component" value="Unassembled WGS sequence"/>
</dbReference>
<gene>
    <name evidence="3" type="ORF">WG66_1054</name>
</gene>
<feature type="region of interest" description="Disordered" evidence="1">
    <location>
        <begin position="206"/>
        <end position="245"/>
    </location>
</feature>
<sequence length="589" mass="64323">MSTSPSPPPPPPPRPSTSMWESTEYVNLVKKDNHAQVYLMWCIDESLIVQVGSLSSSHKIWLALKQVGEQKGSGMLMYWMQHLVTPFSSSSDVEEHLKSFQECFSTLKKLDFNVSSYLEAALLLATLSANLKDLQSWYSFICAQLVNKETKLSDIVFSMGKATHADAAIAPQSGSAVESALATLERDAREKGRYWCMNCRKDSHTKSYCTKPSGGRAGKKNKKKKGKGSKGKEKAHAAEDSGGGEVSNVVLTDLDLVTSIHIKFDHLSFSNAPISNEREYKWLTSLQSNNADPISIDNNGIDTPSALSASASSSDSVKPPSSPVSTPSAPKLEQPSTPTPSPSSSLPAQCPKAMPKSWPNLSVPPLHTHYAAAKEVTASSGGDTQPKTSHAAVLSVGDNPQTLAQALNSPECKYWVEAIEEEFQIPGVDFWDTYVPVARIESIHAISGLVATLNWEIHVVDVKSAFLNSEIPVDQPAYVAQPSGHVVKGKENWVWLLHKALYRLYQSAFSWYQKLKEILITLGFKPCPSNLCVFVHHTEKGTVIITSHVDDLGLFASSKSILDDFKSNLSKHVVISDKEISQLLDATVT</sequence>
<dbReference type="Pfam" id="PF07727">
    <property type="entry name" value="RVT_2"/>
    <property type="match status" value="1"/>
</dbReference>
<feature type="compositionally biased region" description="Basic residues" evidence="1">
    <location>
        <begin position="217"/>
        <end position="229"/>
    </location>
</feature>
<accession>A0A0W0GCT5</accession>
<feature type="compositionally biased region" description="Low complexity" evidence="1">
    <location>
        <begin position="302"/>
        <end position="331"/>
    </location>
</feature>
<reference evidence="3 4" key="1">
    <citation type="submission" date="2015-12" db="EMBL/GenBank/DDBJ databases">
        <title>Draft genome sequence of Moniliophthora roreri, the causal agent of frosty pod rot of cacao.</title>
        <authorList>
            <person name="Aime M.C."/>
            <person name="Diaz-Valderrama J.R."/>
            <person name="Kijpornyongpan T."/>
            <person name="Phillips-Mora W."/>
        </authorList>
    </citation>
    <scope>NUCLEOTIDE SEQUENCE [LARGE SCALE GENOMIC DNA]</scope>
    <source>
        <strain evidence="3 4">MCA 2952</strain>
    </source>
</reference>